<feature type="compositionally biased region" description="Basic residues" evidence="2">
    <location>
        <begin position="89"/>
        <end position="104"/>
    </location>
</feature>
<feature type="binding site" evidence="1">
    <location>
        <position position="156"/>
    </location>
    <ligand>
        <name>ATP</name>
        <dbReference type="ChEBI" id="CHEBI:30616"/>
    </ligand>
</feature>
<dbReference type="PANTHER" id="PTHR11909">
    <property type="entry name" value="CASEIN KINASE-RELATED"/>
    <property type="match status" value="1"/>
</dbReference>
<dbReference type="GO" id="GO:0005524">
    <property type="term" value="F:ATP binding"/>
    <property type="evidence" value="ECO:0007669"/>
    <property type="project" value="UniProtKB-UniRule"/>
</dbReference>
<evidence type="ECO:0000256" key="2">
    <source>
        <dbReference type="SAM" id="MobiDB-lite"/>
    </source>
</evidence>
<evidence type="ECO:0000256" key="1">
    <source>
        <dbReference type="PROSITE-ProRule" id="PRU10141"/>
    </source>
</evidence>
<keyword evidence="5" id="KW-1185">Reference proteome</keyword>
<dbReference type="EMBL" id="CATQJL010000305">
    <property type="protein sequence ID" value="CAJ0604433.1"/>
    <property type="molecule type" value="Genomic_DNA"/>
</dbReference>
<dbReference type="Gene3D" id="1.10.510.10">
    <property type="entry name" value="Transferase(Phosphotransferase) domain 1"/>
    <property type="match status" value="1"/>
</dbReference>
<feature type="compositionally biased region" description="Polar residues" evidence="2">
    <location>
        <begin position="435"/>
        <end position="444"/>
    </location>
</feature>
<sequence length="444" mass="50601">MDQNPDEPSKQRLLRALMDVQRRRLRGAGTPPRGLTPPPPIEMAKTQADEKEKEVPKEKPKATTPPPATTPERSHPATLSKKTITQTSSRRKSSATPKKVPKKKVPIKREVLAEGDTVQSEAFTWRVIKLLGSGGFGDVYKVAKHNDPDKTESAMKTEMVLGDRRLLRLKIEVMVLMKCHEQTDPNHKQHFVAFVDRGKTAKFKFLVMGLVGKSLEDIRRDILGHNYSRSTVIQCSLQTLAAVQDLHGLGYLHRDIKPQNYAVGLGEKQNTVYMLDFGIARKFTVGDTKEVKIARAKVSFLGTVRFASRACHKCLEQGRKDDLESWIFMVFELFDDAHGLPWKRAPRNKVVPLKEKFFKNQIPRCYKVVPADFKRIVTYIDEMRYADEPDYVYITNSLNAIAKENKIDLRRKLDWIGVVPKPVKKRRQKEEVSSDNRQSGSESD</sequence>
<dbReference type="Proteomes" id="UP001176961">
    <property type="component" value="Unassembled WGS sequence"/>
</dbReference>
<feature type="domain" description="Protein kinase" evidence="3">
    <location>
        <begin position="125"/>
        <end position="402"/>
    </location>
</feature>
<keyword evidence="1" id="KW-0547">Nucleotide-binding</keyword>
<dbReference type="GO" id="GO:0004672">
    <property type="term" value="F:protein kinase activity"/>
    <property type="evidence" value="ECO:0007669"/>
    <property type="project" value="InterPro"/>
</dbReference>
<evidence type="ECO:0000313" key="4">
    <source>
        <dbReference type="EMBL" id="CAJ0604433.1"/>
    </source>
</evidence>
<feature type="compositionally biased region" description="Basic and acidic residues" evidence="2">
    <location>
        <begin position="47"/>
        <end position="61"/>
    </location>
</feature>
<dbReference type="AlphaFoldDB" id="A0AA36H6I5"/>
<dbReference type="InterPro" id="IPR050235">
    <property type="entry name" value="CK1_Ser-Thr_kinase"/>
</dbReference>
<evidence type="ECO:0000259" key="3">
    <source>
        <dbReference type="PROSITE" id="PS50011"/>
    </source>
</evidence>
<name>A0AA36H6I5_CYLNA</name>
<feature type="region of interest" description="Disordered" evidence="2">
    <location>
        <begin position="423"/>
        <end position="444"/>
    </location>
</feature>
<dbReference type="PROSITE" id="PS00107">
    <property type="entry name" value="PROTEIN_KINASE_ATP"/>
    <property type="match status" value="1"/>
</dbReference>
<dbReference type="SUPFAM" id="SSF56112">
    <property type="entry name" value="Protein kinase-like (PK-like)"/>
    <property type="match status" value="1"/>
</dbReference>
<organism evidence="4 5">
    <name type="scientific">Cylicocyclus nassatus</name>
    <name type="common">Nematode worm</name>
    <dbReference type="NCBI Taxonomy" id="53992"/>
    <lineage>
        <taxon>Eukaryota</taxon>
        <taxon>Metazoa</taxon>
        <taxon>Ecdysozoa</taxon>
        <taxon>Nematoda</taxon>
        <taxon>Chromadorea</taxon>
        <taxon>Rhabditida</taxon>
        <taxon>Rhabditina</taxon>
        <taxon>Rhabditomorpha</taxon>
        <taxon>Strongyloidea</taxon>
        <taxon>Strongylidae</taxon>
        <taxon>Cylicocyclus</taxon>
    </lineage>
</organism>
<reference evidence="4" key="1">
    <citation type="submission" date="2023-07" db="EMBL/GenBank/DDBJ databases">
        <authorList>
            <consortium name="CYATHOMIX"/>
        </authorList>
    </citation>
    <scope>NUCLEOTIDE SEQUENCE</scope>
    <source>
        <strain evidence="4">N/A</strain>
    </source>
</reference>
<gene>
    <name evidence="4" type="ORF">CYNAS_LOCUS16416</name>
</gene>
<protein>
    <recommendedName>
        <fullName evidence="3">Protein kinase domain-containing protein</fullName>
    </recommendedName>
</protein>
<dbReference type="SMART" id="SM00220">
    <property type="entry name" value="S_TKc"/>
    <property type="match status" value="1"/>
</dbReference>
<accession>A0AA36H6I5</accession>
<evidence type="ECO:0000313" key="5">
    <source>
        <dbReference type="Proteomes" id="UP001176961"/>
    </source>
</evidence>
<dbReference type="InterPro" id="IPR000719">
    <property type="entry name" value="Prot_kinase_dom"/>
</dbReference>
<keyword evidence="1" id="KW-0067">ATP-binding</keyword>
<dbReference type="Pfam" id="PF00069">
    <property type="entry name" value="Pkinase"/>
    <property type="match status" value="1"/>
</dbReference>
<dbReference type="InterPro" id="IPR017441">
    <property type="entry name" value="Protein_kinase_ATP_BS"/>
</dbReference>
<dbReference type="PROSITE" id="PS50011">
    <property type="entry name" value="PROTEIN_KINASE_DOM"/>
    <property type="match status" value="1"/>
</dbReference>
<feature type="region of interest" description="Disordered" evidence="2">
    <location>
        <begin position="1"/>
        <end position="104"/>
    </location>
</feature>
<comment type="caution">
    <text evidence="4">The sequence shown here is derived from an EMBL/GenBank/DDBJ whole genome shotgun (WGS) entry which is preliminary data.</text>
</comment>
<dbReference type="InterPro" id="IPR011009">
    <property type="entry name" value="Kinase-like_dom_sf"/>
</dbReference>
<proteinExistence type="predicted"/>